<dbReference type="InterPro" id="IPR059177">
    <property type="entry name" value="GH29D-like_dom"/>
</dbReference>
<feature type="transmembrane region" description="Helical" evidence="2">
    <location>
        <begin position="87"/>
        <end position="110"/>
    </location>
</feature>
<evidence type="ECO:0000259" key="3">
    <source>
        <dbReference type="Pfam" id="PF13290"/>
    </source>
</evidence>
<organism evidence="4 5">
    <name type="scientific">Pseudobutyrivibrio xylanivorans</name>
    <dbReference type="NCBI Taxonomy" id="185007"/>
    <lineage>
        <taxon>Bacteria</taxon>
        <taxon>Bacillati</taxon>
        <taxon>Bacillota</taxon>
        <taxon>Clostridia</taxon>
        <taxon>Lachnospirales</taxon>
        <taxon>Lachnospiraceae</taxon>
        <taxon>Pseudobutyrivibrio</taxon>
    </lineage>
</organism>
<dbReference type="Proteomes" id="UP000199428">
    <property type="component" value="Unassembled WGS sequence"/>
</dbReference>
<keyword evidence="2" id="KW-0472">Membrane</keyword>
<keyword evidence="2" id="KW-0812">Transmembrane</keyword>
<evidence type="ECO:0000313" key="5">
    <source>
        <dbReference type="Proteomes" id="UP000199428"/>
    </source>
</evidence>
<dbReference type="InterPro" id="IPR011990">
    <property type="entry name" value="TPR-like_helical_dom_sf"/>
</dbReference>
<feature type="repeat" description="TPR" evidence="1">
    <location>
        <begin position="148"/>
        <end position="181"/>
    </location>
</feature>
<dbReference type="SMART" id="SM00028">
    <property type="entry name" value="TPR"/>
    <property type="match status" value="1"/>
</dbReference>
<accession>A0A1G5RWE9</accession>
<feature type="domain" description="GH29D-like beta-sandwich" evidence="3">
    <location>
        <begin position="312"/>
        <end position="376"/>
    </location>
</feature>
<dbReference type="AlphaFoldDB" id="A0A1G5RWE9"/>
<dbReference type="Pfam" id="PF13290">
    <property type="entry name" value="CHB_HEX_C_1"/>
    <property type="match status" value="1"/>
</dbReference>
<evidence type="ECO:0000256" key="2">
    <source>
        <dbReference type="SAM" id="Phobius"/>
    </source>
</evidence>
<dbReference type="RefSeq" id="WP_090162039.1">
    <property type="nucleotide sequence ID" value="NZ_FMWK01000005.1"/>
</dbReference>
<proteinExistence type="predicted"/>
<dbReference type="InterPro" id="IPR026876">
    <property type="entry name" value="Fn3_assoc_repeat"/>
</dbReference>
<dbReference type="Pfam" id="PF13287">
    <property type="entry name" value="Fn3_assoc"/>
    <property type="match status" value="1"/>
</dbReference>
<evidence type="ECO:0000313" key="4">
    <source>
        <dbReference type="EMBL" id="SCZ78247.1"/>
    </source>
</evidence>
<reference evidence="4 5" key="1">
    <citation type="submission" date="2016-10" db="EMBL/GenBank/DDBJ databases">
        <authorList>
            <person name="de Groot N.N."/>
        </authorList>
    </citation>
    <scope>NUCLEOTIDE SEQUENCE [LARGE SCALE GENOMIC DNA]</scope>
    <source>
        <strain evidence="4 5">DSM 10317</strain>
    </source>
</reference>
<evidence type="ECO:0000256" key="1">
    <source>
        <dbReference type="PROSITE-ProRule" id="PRU00339"/>
    </source>
</evidence>
<dbReference type="EMBL" id="FMWK01000005">
    <property type="protein sequence ID" value="SCZ78247.1"/>
    <property type="molecule type" value="Genomic_DNA"/>
</dbReference>
<keyword evidence="1" id="KW-0802">TPR repeat</keyword>
<dbReference type="PROSITE" id="PS50005">
    <property type="entry name" value="TPR"/>
    <property type="match status" value="1"/>
</dbReference>
<name>A0A1G5RWE9_PSEXY</name>
<dbReference type="Pfam" id="PF14559">
    <property type="entry name" value="TPR_19"/>
    <property type="match status" value="1"/>
</dbReference>
<protein>
    <submittedName>
        <fullName evidence="4">Zinc-ribbon domain-containing protein</fullName>
    </submittedName>
</protein>
<keyword evidence="2" id="KW-1133">Transmembrane helix</keyword>
<dbReference type="Gene3D" id="1.25.40.10">
    <property type="entry name" value="Tetratricopeptide repeat domain"/>
    <property type="match status" value="1"/>
</dbReference>
<dbReference type="SUPFAM" id="SSF48452">
    <property type="entry name" value="TPR-like"/>
    <property type="match status" value="1"/>
</dbReference>
<dbReference type="InterPro" id="IPR019734">
    <property type="entry name" value="TPR_rpt"/>
</dbReference>
<gene>
    <name evidence="4" type="ORF">SAMN02910350_01163</name>
</gene>
<sequence length="385" mass="42557">MNCKKCGAEIESGFLYCPKCGESIQLVPNYDVVEEELLSRVVEDKDKAKNNRFATGVYKPVKIETNKQQQTEKITSSPSALSRNKDFFIKLAVFLGIVILGLIIIIPLLGSHSYDNVMNSAIAAESDSQYAKALGLYQEAYEIDNASFEAVYGLGRMYYKVKEYDKAIEYLTIALEEDSTNKKIYTLLLDSYSSTGDMDSIYKLQSKAPNQEILALFDAYVVQPPEFSDLGGDYDEDVYLVLTSSKGNQIFYTLDGKNPTTSGKLFSKTIKLEEGVTEVKAVSLSSSGDYSEVVSETYNIVHPSLGTPVVSPNGGTYTQQEYITVTVPEGCKAYYTWDGTDPSEVGILYTEPFPILKGASVLTVVIIDSKGNTSPLYRGDYIYNP</sequence>